<dbReference type="EMBL" id="JAAAIL010002191">
    <property type="protein sequence ID" value="KAG0259462.1"/>
    <property type="molecule type" value="Genomic_DNA"/>
</dbReference>
<dbReference type="Proteomes" id="UP001194580">
    <property type="component" value="Unassembled WGS sequence"/>
</dbReference>
<evidence type="ECO:0000313" key="2">
    <source>
        <dbReference type="EMBL" id="KAG0259462.1"/>
    </source>
</evidence>
<dbReference type="InterPro" id="IPR001214">
    <property type="entry name" value="SET_dom"/>
</dbReference>
<gene>
    <name evidence="2" type="ORF">BGZ95_004668</name>
</gene>
<keyword evidence="3" id="KW-1185">Reference proteome</keyword>
<dbReference type="Gene3D" id="2.170.270.10">
    <property type="entry name" value="SET domain"/>
    <property type="match status" value="1"/>
</dbReference>
<dbReference type="SUPFAM" id="SSF82199">
    <property type="entry name" value="SET domain"/>
    <property type="match status" value="1"/>
</dbReference>
<evidence type="ECO:0000313" key="3">
    <source>
        <dbReference type="Proteomes" id="UP001194580"/>
    </source>
</evidence>
<organism evidence="2 3">
    <name type="scientific">Linnemannia exigua</name>
    <dbReference type="NCBI Taxonomy" id="604196"/>
    <lineage>
        <taxon>Eukaryota</taxon>
        <taxon>Fungi</taxon>
        <taxon>Fungi incertae sedis</taxon>
        <taxon>Mucoromycota</taxon>
        <taxon>Mortierellomycotina</taxon>
        <taxon>Mortierellomycetes</taxon>
        <taxon>Mortierellales</taxon>
        <taxon>Mortierellaceae</taxon>
        <taxon>Linnemannia</taxon>
    </lineage>
</organism>
<name>A0AAD4D2R4_9FUNG</name>
<dbReference type="Pfam" id="PF00856">
    <property type="entry name" value="SET"/>
    <property type="match status" value="1"/>
</dbReference>
<sequence>MTVAIINKVPNSEETMELPATSRLFPCRTLIKHVNCDNRPYPTTPINISYGKGLQATQDCPVGTVLEKFEGPVVEYSELGSDDIPFVLNFYHKGQRRWKWMLGFTPAIYANHSCQPNARINLQQELVAIRLIKAGEQVSFVYNNDTEDQKWDPLWTFDCKCEAKNCQGTVNMYRPWEPVPEKSE</sequence>
<dbReference type="InterPro" id="IPR046341">
    <property type="entry name" value="SET_dom_sf"/>
</dbReference>
<evidence type="ECO:0000259" key="1">
    <source>
        <dbReference type="Pfam" id="PF00856"/>
    </source>
</evidence>
<protein>
    <recommendedName>
        <fullName evidence="1">SET domain-containing protein</fullName>
    </recommendedName>
</protein>
<dbReference type="AlphaFoldDB" id="A0AAD4D2R4"/>
<proteinExistence type="predicted"/>
<comment type="caution">
    <text evidence="2">The sequence shown here is derived from an EMBL/GenBank/DDBJ whole genome shotgun (WGS) entry which is preliminary data.</text>
</comment>
<feature type="domain" description="SET" evidence="1">
    <location>
        <begin position="51"/>
        <end position="143"/>
    </location>
</feature>
<accession>A0AAD4D2R4</accession>
<reference evidence="2" key="1">
    <citation type="journal article" date="2020" name="Fungal Divers.">
        <title>Resolving the Mortierellaceae phylogeny through synthesis of multi-gene phylogenetics and phylogenomics.</title>
        <authorList>
            <person name="Vandepol N."/>
            <person name="Liber J."/>
            <person name="Desiro A."/>
            <person name="Na H."/>
            <person name="Kennedy M."/>
            <person name="Barry K."/>
            <person name="Grigoriev I.V."/>
            <person name="Miller A.N."/>
            <person name="O'Donnell K."/>
            <person name="Stajich J.E."/>
            <person name="Bonito G."/>
        </authorList>
    </citation>
    <scope>NUCLEOTIDE SEQUENCE</scope>
    <source>
        <strain evidence="2">NRRL 28262</strain>
    </source>
</reference>